<dbReference type="Pfam" id="PF00361">
    <property type="entry name" value="Proton_antipo_M"/>
    <property type="match status" value="1"/>
</dbReference>
<evidence type="ECO:0000259" key="7">
    <source>
        <dbReference type="Pfam" id="PF00361"/>
    </source>
</evidence>
<feature type="transmembrane region" description="Helical" evidence="6">
    <location>
        <begin position="6"/>
        <end position="26"/>
    </location>
</feature>
<feature type="transmembrane region" description="Helical" evidence="6">
    <location>
        <begin position="168"/>
        <end position="190"/>
    </location>
</feature>
<feature type="transmembrane region" description="Helical" evidence="6">
    <location>
        <begin position="481"/>
        <end position="506"/>
    </location>
</feature>
<feature type="transmembrane region" description="Helical" evidence="6">
    <location>
        <begin position="38"/>
        <end position="61"/>
    </location>
</feature>
<dbReference type="RefSeq" id="WP_118912270.1">
    <property type="nucleotide sequence ID" value="NZ_CBCRVH010000001.1"/>
</dbReference>
<keyword evidence="8" id="KW-0830">Ubiquinone</keyword>
<evidence type="ECO:0000256" key="4">
    <source>
        <dbReference type="ARBA" id="ARBA00023136"/>
    </source>
</evidence>
<name>A0A417ZBR0_9MICO</name>
<comment type="caution">
    <text evidence="8">The sequence shown here is derived from an EMBL/GenBank/DDBJ whole genome shotgun (WGS) entry which is preliminary data.</text>
</comment>
<dbReference type="InterPro" id="IPR001750">
    <property type="entry name" value="ND/Mrp_TM"/>
</dbReference>
<gene>
    <name evidence="8" type="ORF">D1832_01345</name>
</gene>
<evidence type="ECO:0000313" key="8">
    <source>
        <dbReference type="EMBL" id="RHW48106.1"/>
    </source>
</evidence>
<evidence type="ECO:0000256" key="2">
    <source>
        <dbReference type="ARBA" id="ARBA00022692"/>
    </source>
</evidence>
<keyword evidence="4 6" id="KW-0472">Membrane</keyword>
<dbReference type="GO" id="GO:0012505">
    <property type="term" value="C:endomembrane system"/>
    <property type="evidence" value="ECO:0007669"/>
    <property type="project" value="UniProtKB-SubCell"/>
</dbReference>
<feature type="transmembrane region" description="Helical" evidence="6">
    <location>
        <begin position="113"/>
        <end position="133"/>
    </location>
</feature>
<feature type="transmembrane region" description="Helical" evidence="6">
    <location>
        <begin position="81"/>
        <end position="101"/>
    </location>
</feature>
<dbReference type="EMBL" id="QWLM01000001">
    <property type="protein sequence ID" value="RHW48106.1"/>
    <property type="molecule type" value="Genomic_DNA"/>
</dbReference>
<reference evidence="8 9" key="1">
    <citation type="submission" date="2018-08" db="EMBL/GenBank/DDBJ databases">
        <title>Whole genome sequence analysis of Dermacoccus abyssi bacteria isolated from Deep Mariana trench Micromonospora spp reveals genes involved in the environmental adaptation and production of secondary metabolites.</title>
        <authorList>
            <person name="Abdel-Mageed W.M."/>
            <person name="Lehri B."/>
            <person name="Nouioui I."/>
            <person name="Goodfellow I."/>
            <person name="Jaspars M."/>
            <person name="Karlyshev A."/>
        </authorList>
    </citation>
    <scope>NUCLEOTIDE SEQUENCE [LARGE SCALE GENOMIC DNA]</scope>
    <source>
        <strain evidence="8 9">MT1.1</strain>
    </source>
</reference>
<feature type="transmembrane region" description="Helical" evidence="6">
    <location>
        <begin position="139"/>
        <end position="156"/>
    </location>
</feature>
<comment type="subcellular location">
    <subcellularLocation>
        <location evidence="1">Endomembrane system</location>
        <topology evidence="1">Multi-pass membrane protein</topology>
    </subcellularLocation>
    <subcellularLocation>
        <location evidence="5">Membrane</location>
        <topology evidence="5">Multi-pass membrane protein</topology>
    </subcellularLocation>
</comment>
<dbReference type="AlphaFoldDB" id="A0A417ZBR0"/>
<feature type="transmembrane region" description="Helical" evidence="6">
    <location>
        <begin position="248"/>
        <end position="269"/>
    </location>
</feature>
<proteinExistence type="predicted"/>
<organism evidence="8 9">
    <name type="scientific">Dermacoccus abyssi</name>
    <dbReference type="NCBI Taxonomy" id="322596"/>
    <lineage>
        <taxon>Bacteria</taxon>
        <taxon>Bacillati</taxon>
        <taxon>Actinomycetota</taxon>
        <taxon>Actinomycetes</taxon>
        <taxon>Micrococcales</taxon>
        <taxon>Dermacoccaceae</taxon>
        <taxon>Dermacoccus</taxon>
    </lineage>
</organism>
<evidence type="ECO:0000256" key="6">
    <source>
        <dbReference type="SAM" id="Phobius"/>
    </source>
</evidence>
<feature type="transmembrane region" description="Helical" evidence="6">
    <location>
        <begin position="334"/>
        <end position="355"/>
    </location>
</feature>
<feature type="transmembrane region" description="Helical" evidence="6">
    <location>
        <begin position="381"/>
        <end position="403"/>
    </location>
</feature>
<feature type="transmembrane region" description="Helical" evidence="6">
    <location>
        <begin position="307"/>
        <end position="328"/>
    </location>
</feature>
<feature type="transmembrane region" description="Helical" evidence="6">
    <location>
        <begin position="213"/>
        <end position="236"/>
    </location>
</feature>
<keyword evidence="2 5" id="KW-0812">Transmembrane</keyword>
<sequence>MKISFDALALAPAVVPMVGALLVLLVDVVLPGRARLPWVLAVLACLGGLGALIVGAVTGGHGTSLCDASGGCYWQADQTGVGLQGLALASAAVVAVLALAEKTSDMPGTKGHPAVRAMLVLAATAGCVGVVAARDLGSWLVLIELATIPSVALVALRGGRQAAHGALTLLVTALVSFAVLALGAAVWFAATGTASMTGDQVLDAFADPARKPLVVLAMMLVIAGVGFKLSLAPFHAWTPEAFEGSGSWVAAFLATTSKVGALGGMLVVLRAASSLGSSALTALAVVAALSMTVGNVMAWRQDGALRFMAWSTVAQAGWVVLPMTVVAGGSVTAAAAYLALYTIGTLAVFVVLAALEDARSREHETTIGDLRGLFRTRPMMAATLALGLLALAGLPPSIIGVVAKIVALKPVVAGGVWWLVVIALLNAVLGVAVYLRWIAAMFAPVATPAPENDDVSEEAAAVAALSGNEPELTPLPRPKKVYGVLAALVSLAVVTTSLAPNVLLALF</sequence>
<protein>
    <submittedName>
        <fullName evidence="8">NADH/ubiquinone/plastoquinone</fullName>
    </submittedName>
</protein>
<evidence type="ECO:0000256" key="5">
    <source>
        <dbReference type="RuleBase" id="RU000320"/>
    </source>
</evidence>
<feature type="transmembrane region" description="Helical" evidence="6">
    <location>
        <begin position="275"/>
        <end position="295"/>
    </location>
</feature>
<dbReference type="GO" id="GO:0016020">
    <property type="term" value="C:membrane"/>
    <property type="evidence" value="ECO:0007669"/>
    <property type="project" value="UniProtKB-SubCell"/>
</dbReference>
<evidence type="ECO:0000313" key="9">
    <source>
        <dbReference type="Proteomes" id="UP000285376"/>
    </source>
</evidence>
<evidence type="ECO:0000256" key="1">
    <source>
        <dbReference type="ARBA" id="ARBA00004127"/>
    </source>
</evidence>
<feature type="transmembrane region" description="Helical" evidence="6">
    <location>
        <begin position="415"/>
        <end position="435"/>
    </location>
</feature>
<dbReference type="Proteomes" id="UP000285376">
    <property type="component" value="Unassembled WGS sequence"/>
</dbReference>
<evidence type="ECO:0000256" key="3">
    <source>
        <dbReference type="ARBA" id="ARBA00022989"/>
    </source>
</evidence>
<feature type="domain" description="NADH:quinone oxidoreductase/Mrp antiporter transmembrane" evidence="7">
    <location>
        <begin position="133"/>
        <end position="429"/>
    </location>
</feature>
<keyword evidence="3 6" id="KW-1133">Transmembrane helix</keyword>
<dbReference type="PANTHER" id="PTHR22773">
    <property type="entry name" value="NADH DEHYDROGENASE"/>
    <property type="match status" value="1"/>
</dbReference>
<accession>A0A417ZBR0</accession>